<evidence type="ECO:0000256" key="1">
    <source>
        <dbReference type="SAM" id="Coils"/>
    </source>
</evidence>
<feature type="compositionally biased region" description="Low complexity" evidence="2">
    <location>
        <begin position="371"/>
        <end position="384"/>
    </location>
</feature>
<accession>A0A671VCV2</accession>
<dbReference type="InParanoid" id="A0A671VCV2"/>
<sequence length="433" mass="48835">MPGAERRRCGSQTGEAARTPGLLIAETQQKAFRKLSHFDPLVELSKEELKDRLKEATELIDVLGCELEVAHRYFEGKYEALRILQGKAILDKATSHTKSILQKSEEKAKALEKEVNSLQWELSFNQIQMKRSQQSWEQKYNRILNENKTLTDTLEGNESQIQQLRAENSALSQQCMELLSMLDVKEQRAYQGTKPQFSPERDASVLELAVLGACRCHGVAEACPCSRTAAASRKQLIQLQQELDAQCSRREEALMVADAFRIAFEQQLRKRSEHFLLLAEANTMKLHHYKGEGKSAVSISSGNLNLVHIPVTYRIRDLNDKEEALAHQRKVSIMLAHSAEKLQMKLHLDSHCQPSDPSWSRIPSKQPQDPSENQSQSQRQSDSSETLELPDSQLQPGKPHCPGNNLINSEPQELSEPSQTNIKSISNKGHKSA</sequence>
<reference evidence="3" key="1">
    <citation type="submission" date="2021-04" db="EMBL/GenBank/DDBJ databases">
        <authorList>
            <consortium name="Wellcome Sanger Institute Data Sharing"/>
        </authorList>
    </citation>
    <scope>NUCLEOTIDE SEQUENCE [LARGE SCALE GENOMIC DNA]</scope>
</reference>
<dbReference type="GeneTree" id="ENSGT00940000166823"/>
<dbReference type="InterPro" id="IPR034608">
    <property type="entry name" value="CCDC125"/>
</dbReference>
<evidence type="ECO:0000313" key="3">
    <source>
        <dbReference type="Ensembl" id="ENSSAUP00010024200.1"/>
    </source>
</evidence>
<reference evidence="3" key="2">
    <citation type="submission" date="2025-08" db="UniProtKB">
        <authorList>
            <consortium name="Ensembl"/>
        </authorList>
    </citation>
    <scope>IDENTIFICATION</scope>
</reference>
<evidence type="ECO:0000256" key="2">
    <source>
        <dbReference type="SAM" id="MobiDB-lite"/>
    </source>
</evidence>
<dbReference type="PANTHER" id="PTHR28616:SF1">
    <property type="entry name" value="COILED-COIL DOMAIN-CONTAINING PROTEIN 125"/>
    <property type="match status" value="1"/>
</dbReference>
<name>A0A671VCV2_SPAAU</name>
<dbReference type="GO" id="GO:0035024">
    <property type="term" value="P:negative regulation of Rho protein signal transduction"/>
    <property type="evidence" value="ECO:0007669"/>
    <property type="project" value="TreeGrafter"/>
</dbReference>
<dbReference type="AlphaFoldDB" id="A0A671VCV2"/>
<organism evidence="3 4">
    <name type="scientific">Sparus aurata</name>
    <name type="common">Gilthead sea bream</name>
    <dbReference type="NCBI Taxonomy" id="8175"/>
    <lineage>
        <taxon>Eukaryota</taxon>
        <taxon>Metazoa</taxon>
        <taxon>Chordata</taxon>
        <taxon>Craniata</taxon>
        <taxon>Vertebrata</taxon>
        <taxon>Euteleostomi</taxon>
        <taxon>Actinopterygii</taxon>
        <taxon>Neopterygii</taxon>
        <taxon>Teleostei</taxon>
        <taxon>Neoteleostei</taxon>
        <taxon>Acanthomorphata</taxon>
        <taxon>Eupercaria</taxon>
        <taxon>Spariformes</taxon>
        <taxon>Sparidae</taxon>
        <taxon>Sparus</taxon>
    </lineage>
</organism>
<dbReference type="Proteomes" id="UP000472265">
    <property type="component" value="Chromosome 5"/>
</dbReference>
<dbReference type="PANTHER" id="PTHR28616">
    <property type="entry name" value="COILED-COIL DOMAIN-CONTAINING PROTEIN 125"/>
    <property type="match status" value="1"/>
</dbReference>
<feature type="region of interest" description="Disordered" evidence="2">
    <location>
        <begin position="349"/>
        <end position="433"/>
    </location>
</feature>
<dbReference type="GO" id="GO:2000146">
    <property type="term" value="P:negative regulation of cell motility"/>
    <property type="evidence" value="ECO:0007669"/>
    <property type="project" value="TreeGrafter"/>
</dbReference>
<proteinExistence type="predicted"/>
<dbReference type="FunCoup" id="A0A671VCV2">
    <property type="interactions" value="347"/>
</dbReference>
<dbReference type="Ensembl" id="ENSSAUT00010025568.1">
    <property type="protein sequence ID" value="ENSSAUP00010024200.1"/>
    <property type="gene ID" value="ENSSAUG00010010622.1"/>
</dbReference>
<gene>
    <name evidence="3" type="primary">ccdc125</name>
</gene>
<keyword evidence="4" id="KW-1185">Reference proteome</keyword>
<feature type="compositionally biased region" description="Polar residues" evidence="2">
    <location>
        <begin position="352"/>
        <end position="370"/>
    </location>
</feature>
<keyword evidence="1" id="KW-0175">Coiled coil</keyword>
<feature type="compositionally biased region" description="Polar residues" evidence="2">
    <location>
        <begin position="405"/>
        <end position="427"/>
    </location>
</feature>
<reference evidence="3" key="3">
    <citation type="submission" date="2025-09" db="UniProtKB">
        <authorList>
            <consortium name="Ensembl"/>
        </authorList>
    </citation>
    <scope>IDENTIFICATION</scope>
</reference>
<dbReference type="GO" id="GO:0005737">
    <property type="term" value="C:cytoplasm"/>
    <property type="evidence" value="ECO:0007669"/>
    <property type="project" value="TreeGrafter"/>
</dbReference>
<evidence type="ECO:0000313" key="4">
    <source>
        <dbReference type="Proteomes" id="UP000472265"/>
    </source>
</evidence>
<protein>
    <submittedName>
        <fullName evidence="3">Coiled-coil domain containing 125</fullName>
    </submittedName>
</protein>
<feature type="coiled-coil region" evidence="1">
    <location>
        <begin position="147"/>
        <end position="181"/>
    </location>
</feature>